<accession>A0A0D6PVP6</accession>
<dbReference type="EMBL" id="BANI01000010">
    <property type="protein sequence ID" value="GAN95103.1"/>
    <property type="molecule type" value="Genomic_DNA"/>
</dbReference>
<evidence type="ECO:0000313" key="2">
    <source>
        <dbReference type="EMBL" id="GAN95103.1"/>
    </source>
</evidence>
<dbReference type="Proteomes" id="UP000032675">
    <property type="component" value="Unassembled WGS sequence"/>
</dbReference>
<reference evidence="2 3" key="1">
    <citation type="submission" date="2012-11" db="EMBL/GenBank/DDBJ databases">
        <title>Whole genome sequence of Gluconacetobacter europaeus NBRC3261.</title>
        <authorList>
            <person name="Azuma Y."/>
            <person name="Higashiura N."/>
            <person name="Hirakawa H."/>
            <person name="Matsushita K."/>
        </authorList>
    </citation>
    <scope>NUCLEOTIDE SEQUENCE [LARGE SCALE GENOMIC DNA]</scope>
    <source>
        <strain evidence="2 3">NBRC 3261</strain>
    </source>
</reference>
<dbReference type="InterPro" id="IPR019401">
    <property type="entry name" value="Znf_CHCC"/>
</dbReference>
<evidence type="ECO:0000313" key="3">
    <source>
        <dbReference type="Proteomes" id="UP000032675"/>
    </source>
</evidence>
<dbReference type="Gene3D" id="2.60.260.40">
    <property type="entry name" value="q5lls5 like domains"/>
    <property type="match status" value="1"/>
</dbReference>
<gene>
    <name evidence="2" type="ORF">Geu3261_0010_039</name>
</gene>
<feature type="domain" description="Zinc finger CHCC-type" evidence="1">
    <location>
        <begin position="25"/>
        <end position="59"/>
    </location>
</feature>
<comment type="caution">
    <text evidence="2">The sequence shown here is derived from an EMBL/GenBank/DDBJ whole genome shotgun (WGS) entry which is preliminary data.</text>
</comment>
<name>A0A0D6PVP6_KOMEU</name>
<dbReference type="RefSeq" id="WP_019085369.1">
    <property type="nucleotide sequence ID" value="NZ_BANI01000010.1"/>
</dbReference>
<proteinExistence type="predicted"/>
<organism evidence="2 3">
    <name type="scientific">Komagataeibacter europaeus NBRC 3261</name>
    <dbReference type="NCBI Taxonomy" id="1234669"/>
    <lineage>
        <taxon>Bacteria</taxon>
        <taxon>Pseudomonadati</taxon>
        <taxon>Pseudomonadota</taxon>
        <taxon>Alphaproteobacteria</taxon>
        <taxon>Acetobacterales</taxon>
        <taxon>Acetobacteraceae</taxon>
        <taxon>Komagataeibacter</taxon>
    </lineage>
</organism>
<sequence length="71" mass="7643">MQALSHDPVPHPRLGTIETIVVDSRTLSCDGGLGALGHPRVFLRIGHHQTFCPYCSRLFVLSPDAPADAGH</sequence>
<evidence type="ECO:0000259" key="1">
    <source>
        <dbReference type="Pfam" id="PF10276"/>
    </source>
</evidence>
<dbReference type="Pfam" id="PF10276">
    <property type="entry name" value="zf-CHCC"/>
    <property type="match status" value="1"/>
</dbReference>
<protein>
    <recommendedName>
        <fullName evidence="1">Zinc finger CHCC-type domain-containing protein</fullName>
    </recommendedName>
</protein>
<dbReference type="AlphaFoldDB" id="A0A0D6PVP6"/>